<dbReference type="SMART" id="SM01009">
    <property type="entry name" value="AlkA_N"/>
    <property type="match status" value="1"/>
</dbReference>
<dbReference type="InterPro" id="IPR010316">
    <property type="entry name" value="AlkA_N"/>
</dbReference>
<keyword evidence="2" id="KW-0234">DNA repair</keyword>
<dbReference type="Pfam" id="PF06029">
    <property type="entry name" value="AlkA_N"/>
    <property type="match status" value="1"/>
</dbReference>
<dbReference type="InterPro" id="IPR023170">
    <property type="entry name" value="HhH_base_excis_C"/>
</dbReference>
<dbReference type="GO" id="GO:0032993">
    <property type="term" value="C:protein-DNA complex"/>
    <property type="evidence" value="ECO:0007669"/>
    <property type="project" value="TreeGrafter"/>
</dbReference>
<comment type="caution">
    <text evidence="4">The sequence shown here is derived from an EMBL/GenBank/DDBJ whole genome shotgun (WGS) entry which is preliminary data.</text>
</comment>
<dbReference type="SUPFAM" id="SSF55945">
    <property type="entry name" value="TATA-box binding protein-like"/>
    <property type="match status" value="1"/>
</dbReference>
<dbReference type="eggNOG" id="COG0122">
    <property type="taxonomic scope" value="Bacteria"/>
</dbReference>
<dbReference type="Gene3D" id="1.10.1670.10">
    <property type="entry name" value="Helix-hairpin-Helix base-excision DNA repair enzymes (C-terminal)"/>
    <property type="match status" value="1"/>
</dbReference>
<sequence>MAGLTSLRLAAEGPFDHRGALGVLSAHRIDGLTRIAPEACRVTRLLEIGGRAEPVQCTLDGGGVTVAVADPELLRGGAASPVGARISEMFDLGADVLTIDEHLSRDPVFADQIAVRPGMRITRMADPFEAVVLTVLGQQVTLAAGRLFGSRLVAAFGTPGPAGLMRFPAPRVLARVPPGEVQSALRVTRARARTVLGVAAFFADRGPWVALPAREDLAPLYGIGRWTLDYLAVRSTTDPDVFPESDAVLRRMVPNAGTVSELWRPYRSYAAVRLWAMSGSWPAVG</sequence>
<evidence type="ECO:0000256" key="2">
    <source>
        <dbReference type="ARBA" id="ARBA00023204"/>
    </source>
</evidence>
<dbReference type="SUPFAM" id="SSF48150">
    <property type="entry name" value="DNA-glycosylase"/>
    <property type="match status" value="1"/>
</dbReference>
<dbReference type="Proteomes" id="UP000035065">
    <property type="component" value="Unassembled WGS sequence"/>
</dbReference>
<dbReference type="InterPro" id="IPR011257">
    <property type="entry name" value="DNA_glycosylase"/>
</dbReference>
<gene>
    <name evidence="4" type="ORF">SCNU_07553</name>
</gene>
<dbReference type="STRING" id="644548.SCNU_07553"/>
<dbReference type="GO" id="GO:0008725">
    <property type="term" value="F:DNA-3-methyladenine glycosylase activity"/>
    <property type="evidence" value="ECO:0007669"/>
    <property type="project" value="TreeGrafter"/>
</dbReference>
<accession>F1YHZ6</accession>
<dbReference type="GO" id="GO:0043916">
    <property type="term" value="F:DNA-7-methylguanine glycosylase activity"/>
    <property type="evidence" value="ECO:0007669"/>
    <property type="project" value="TreeGrafter"/>
</dbReference>
<evidence type="ECO:0000313" key="4">
    <source>
        <dbReference type="EMBL" id="EGD55550.1"/>
    </source>
</evidence>
<dbReference type="Gene3D" id="3.30.310.20">
    <property type="entry name" value="DNA-3-methyladenine glycosylase AlkA, N-terminal domain"/>
    <property type="match status" value="1"/>
</dbReference>
<dbReference type="GO" id="GO:0006285">
    <property type="term" value="P:base-excision repair, AP site formation"/>
    <property type="evidence" value="ECO:0007669"/>
    <property type="project" value="TreeGrafter"/>
</dbReference>
<name>F1YHZ6_9ACTN</name>
<dbReference type="InterPro" id="IPR051912">
    <property type="entry name" value="Alkylbase_DNA_Glycosylase/TA"/>
</dbReference>
<keyword evidence="1" id="KW-0227">DNA damage</keyword>
<evidence type="ECO:0000256" key="1">
    <source>
        <dbReference type="ARBA" id="ARBA00022763"/>
    </source>
</evidence>
<dbReference type="GO" id="GO:0006307">
    <property type="term" value="P:DNA alkylation repair"/>
    <property type="evidence" value="ECO:0007669"/>
    <property type="project" value="TreeGrafter"/>
</dbReference>
<dbReference type="PANTHER" id="PTHR43003">
    <property type="entry name" value="DNA-3-METHYLADENINE GLYCOSYLASE"/>
    <property type="match status" value="1"/>
</dbReference>
<dbReference type="OrthoDB" id="9811249at2"/>
<proteinExistence type="predicted"/>
<evidence type="ECO:0000313" key="5">
    <source>
        <dbReference type="Proteomes" id="UP000035065"/>
    </source>
</evidence>
<protein>
    <submittedName>
        <fullName evidence="4">3-methyladenine DNA glycosylase/8-oxoguanine DNA glycosylase</fullName>
    </submittedName>
</protein>
<dbReference type="Gene3D" id="1.10.340.30">
    <property type="entry name" value="Hypothetical protein, domain 2"/>
    <property type="match status" value="1"/>
</dbReference>
<dbReference type="RefSeq" id="WP_009678749.1">
    <property type="nucleotide sequence ID" value="NZ_AEUD01000005.1"/>
</dbReference>
<dbReference type="EMBL" id="AEUD01000005">
    <property type="protein sequence ID" value="EGD55550.1"/>
    <property type="molecule type" value="Genomic_DNA"/>
</dbReference>
<reference evidence="4 5" key="1">
    <citation type="journal article" date="2011" name="J. Bacteriol.">
        <title>Draft Genome Sequence of Gordonia neofelifaecis NRRL B-59395, a Cholesterol-Degrading Actinomycete.</title>
        <authorList>
            <person name="Ge F."/>
            <person name="Li W."/>
            <person name="Chen G."/>
            <person name="Liu Y."/>
            <person name="Zhang G."/>
            <person name="Yong B."/>
            <person name="Wang Q."/>
            <person name="Wang N."/>
            <person name="Huang Z."/>
            <person name="Li W."/>
            <person name="Wang J."/>
            <person name="Wu C."/>
            <person name="Xie Q."/>
            <person name="Liu G."/>
        </authorList>
    </citation>
    <scope>NUCLEOTIDE SEQUENCE [LARGE SCALE GENOMIC DNA]</scope>
    <source>
        <strain evidence="4 5">NRRL B-59395</strain>
    </source>
</reference>
<dbReference type="InterPro" id="IPR037046">
    <property type="entry name" value="AlkA_N_sf"/>
</dbReference>
<organism evidence="4 5">
    <name type="scientific">Gordonia neofelifaecis NRRL B-59395</name>
    <dbReference type="NCBI Taxonomy" id="644548"/>
    <lineage>
        <taxon>Bacteria</taxon>
        <taxon>Bacillati</taxon>
        <taxon>Actinomycetota</taxon>
        <taxon>Actinomycetes</taxon>
        <taxon>Mycobacteriales</taxon>
        <taxon>Gordoniaceae</taxon>
        <taxon>Gordonia</taxon>
    </lineage>
</organism>
<dbReference type="PANTHER" id="PTHR43003:SF13">
    <property type="entry name" value="DNA-3-METHYLADENINE GLYCOSYLASE 2"/>
    <property type="match status" value="1"/>
</dbReference>
<keyword evidence="5" id="KW-1185">Reference proteome</keyword>
<feature type="domain" description="DNA-3-methyladenine glycosylase AlkA N-terminal" evidence="3">
    <location>
        <begin position="6"/>
        <end position="126"/>
    </location>
</feature>
<dbReference type="GO" id="GO:0032131">
    <property type="term" value="F:alkylated DNA binding"/>
    <property type="evidence" value="ECO:0007669"/>
    <property type="project" value="TreeGrafter"/>
</dbReference>
<evidence type="ECO:0000259" key="3">
    <source>
        <dbReference type="SMART" id="SM01009"/>
    </source>
</evidence>
<dbReference type="AlphaFoldDB" id="F1YHZ6"/>
<dbReference type="GO" id="GO:0005737">
    <property type="term" value="C:cytoplasm"/>
    <property type="evidence" value="ECO:0007669"/>
    <property type="project" value="TreeGrafter"/>
</dbReference>